<dbReference type="SMART" id="SM01196">
    <property type="entry name" value="FERM_C"/>
    <property type="match status" value="1"/>
</dbReference>
<keyword evidence="2" id="KW-1003">Cell membrane</keyword>
<accession>A0A6G3ME47</accession>
<dbReference type="InterPro" id="IPR000299">
    <property type="entry name" value="FERM_domain"/>
</dbReference>
<keyword evidence="3" id="KW-0472">Membrane</keyword>
<dbReference type="Pfam" id="PF09380">
    <property type="entry name" value="FERM_C"/>
    <property type="match status" value="1"/>
</dbReference>
<dbReference type="AlphaFoldDB" id="A0A6G3ME47"/>
<dbReference type="GO" id="GO:0005886">
    <property type="term" value="C:plasma membrane"/>
    <property type="evidence" value="ECO:0007669"/>
    <property type="project" value="UniProtKB-SubCell"/>
</dbReference>
<name>A0A6G3ME47_HENSL</name>
<evidence type="ECO:0000256" key="1">
    <source>
        <dbReference type="ARBA" id="ARBA00004202"/>
    </source>
</evidence>
<feature type="domain" description="FERM" evidence="4">
    <location>
        <begin position="1"/>
        <end position="147"/>
    </location>
</feature>
<dbReference type="EMBL" id="GHBP01000357">
    <property type="protein sequence ID" value="NDJ92269.1"/>
    <property type="molecule type" value="Transcribed_RNA"/>
</dbReference>
<dbReference type="InterPro" id="IPR011174">
    <property type="entry name" value="ERM"/>
</dbReference>
<dbReference type="InterPro" id="IPR011993">
    <property type="entry name" value="PH-like_dom_sf"/>
</dbReference>
<evidence type="ECO:0000313" key="5">
    <source>
        <dbReference type="EMBL" id="NDJ92269.1"/>
    </source>
</evidence>
<reference evidence="5" key="1">
    <citation type="submission" date="2018-11" db="EMBL/GenBank/DDBJ databases">
        <title>Henneguya salminicola genome and transcriptome.</title>
        <authorList>
            <person name="Yahalomi D."/>
            <person name="Atkinson S.D."/>
            <person name="Neuhof M."/>
            <person name="Chang E.S."/>
            <person name="Philippe H."/>
            <person name="Cartwright P."/>
            <person name="Bartholomew J.L."/>
            <person name="Huchon D."/>
        </authorList>
    </citation>
    <scope>NUCLEOTIDE SEQUENCE</scope>
    <source>
        <strain evidence="5">Hz1</strain>
        <tissue evidence="5">Whole</tissue>
    </source>
</reference>
<dbReference type="PROSITE" id="PS50057">
    <property type="entry name" value="FERM_3"/>
    <property type="match status" value="1"/>
</dbReference>
<dbReference type="Gene3D" id="2.30.29.30">
    <property type="entry name" value="Pleckstrin-homology domain (PH domain)/Phosphotyrosine-binding domain (PTB)"/>
    <property type="match status" value="1"/>
</dbReference>
<evidence type="ECO:0000259" key="4">
    <source>
        <dbReference type="PROSITE" id="PS50057"/>
    </source>
</evidence>
<dbReference type="InterPro" id="IPR018980">
    <property type="entry name" value="FERM_PH-like_C"/>
</dbReference>
<dbReference type="SUPFAM" id="SSF50729">
    <property type="entry name" value="PH domain-like"/>
    <property type="match status" value="1"/>
</dbReference>
<evidence type="ECO:0000256" key="3">
    <source>
        <dbReference type="ARBA" id="ARBA00023136"/>
    </source>
</evidence>
<sequence length="351" mass="41333">MNIFLGFSFLSKHGLSRKDCEDSINSVLHLSASRYYTDNIMQALVLMEQSPMYGITFFQITNKKRTNLLLGVDCYGMCIYLPKNRKNPETTLSWSEIHSISYTNSEFAITPRNKTDPKATFYGFSLAQCRKMFDTVVKNHKLFLQRRRCDSQLKAEIDAATAAQEKFAAYKKQYDQEQHSFIMSNEIKEKLVNRGFSQELMKKWEEVENRQIESIHNQLKMAKDFREFAKNEKHNESQRTIKMQKEREEILRSNQKAQLERLLFYARKSPEEIFAFDIEQLSEKLSKAEIRHKDGEILLKALEFKASIKASKEVSVESQPLSFEELKHKQNQEIQQKIDVNYNFFNRPLKL</sequence>
<dbReference type="GO" id="GO:0003779">
    <property type="term" value="F:actin binding"/>
    <property type="evidence" value="ECO:0007669"/>
    <property type="project" value="InterPro"/>
</dbReference>
<evidence type="ECO:0000256" key="2">
    <source>
        <dbReference type="ARBA" id="ARBA00022475"/>
    </source>
</evidence>
<organism evidence="5">
    <name type="scientific">Henneguya salminicola</name>
    <name type="common">Myxosporean</name>
    <dbReference type="NCBI Taxonomy" id="69463"/>
    <lineage>
        <taxon>Eukaryota</taxon>
        <taxon>Metazoa</taxon>
        <taxon>Cnidaria</taxon>
        <taxon>Myxozoa</taxon>
        <taxon>Myxosporea</taxon>
        <taxon>Bivalvulida</taxon>
        <taxon>Platysporina</taxon>
        <taxon>Myxobolidae</taxon>
        <taxon>Henneguya</taxon>
    </lineage>
</organism>
<proteinExistence type="predicted"/>
<comment type="subcellular location">
    <subcellularLocation>
        <location evidence="1">Cell membrane</location>
        <topology evidence="1">Peripheral membrane protein</topology>
    </subcellularLocation>
</comment>
<protein>
    <submittedName>
        <fullName evidence="5">Moesin/ezrin/radixin homolog 1 (Trinotate prediction)</fullName>
    </submittedName>
</protein>
<dbReference type="PANTHER" id="PTHR23281">
    <property type="entry name" value="MERLIN/MOESIN/EZRIN/RADIXIN"/>
    <property type="match status" value="1"/>
</dbReference>